<name>A0A0Q3FN05_BRADI</name>
<dbReference type="AlphaFoldDB" id="A0A0Q3FN05"/>
<sequence>MDRIVKGDGLASHPLKNKEQNYASYLKYRVAPWGDTGGDRDYLPQRRHKPPSSSSPRPEDAGGQSPNGGQRRRGSPFRRGLLLGGSVVSPGRRRGRLLREGAAVCPCGSGVPRPDLQGTAGLCPAGGVGLRGQALRGMLGSGEALGYCGAARCGLLWHRRARRGLPWCSVCRRGGWGGQCGGRGGGSLGVKRASDPLIGSGKASGLGSLHVSSRPWWVDGGCG</sequence>
<reference evidence="2" key="2">
    <citation type="submission" date="2017-06" db="EMBL/GenBank/DDBJ databases">
        <title>WGS assembly of Brachypodium distachyon.</title>
        <authorList>
            <consortium name="The International Brachypodium Initiative"/>
            <person name="Lucas S."/>
            <person name="Harmon-Smith M."/>
            <person name="Lail K."/>
            <person name="Tice H."/>
            <person name="Grimwood J."/>
            <person name="Bruce D."/>
            <person name="Barry K."/>
            <person name="Shu S."/>
            <person name="Lindquist E."/>
            <person name="Wang M."/>
            <person name="Pitluck S."/>
            <person name="Vogel J.P."/>
            <person name="Garvin D.F."/>
            <person name="Mockler T.C."/>
            <person name="Schmutz J."/>
            <person name="Rokhsar D."/>
            <person name="Bevan M.W."/>
        </authorList>
    </citation>
    <scope>NUCLEOTIDE SEQUENCE</scope>
    <source>
        <strain evidence="2">Bd21</strain>
    </source>
</reference>
<gene>
    <name evidence="2" type="ORF">BRADI_3g50273v3</name>
</gene>
<reference evidence="2 3" key="1">
    <citation type="journal article" date="2010" name="Nature">
        <title>Genome sequencing and analysis of the model grass Brachypodium distachyon.</title>
        <authorList>
            <consortium name="International Brachypodium Initiative"/>
        </authorList>
    </citation>
    <scope>NUCLEOTIDE SEQUENCE [LARGE SCALE GENOMIC DNA]</scope>
    <source>
        <strain evidence="2 3">Bd21</strain>
    </source>
</reference>
<organism evidence="2">
    <name type="scientific">Brachypodium distachyon</name>
    <name type="common">Purple false brome</name>
    <name type="synonym">Trachynia distachya</name>
    <dbReference type="NCBI Taxonomy" id="15368"/>
    <lineage>
        <taxon>Eukaryota</taxon>
        <taxon>Viridiplantae</taxon>
        <taxon>Streptophyta</taxon>
        <taxon>Embryophyta</taxon>
        <taxon>Tracheophyta</taxon>
        <taxon>Spermatophyta</taxon>
        <taxon>Magnoliopsida</taxon>
        <taxon>Liliopsida</taxon>
        <taxon>Poales</taxon>
        <taxon>Poaceae</taxon>
        <taxon>BOP clade</taxon>
        <taxon>Pooideae</taxon>
        <taxon>Stipodae</taxon>
        <taxon>Brachypodieae</taxon>
        <taxon>Brachypodium</taxon>
    </lineage>
</organism>
<feature type="region of interest" description="Disordered" evidence="1">
    <location>
        <begin position="32"/>
        <end position="88"/>
    </location>
</feature>
<dbReference type="Proteomes" id="UP000008810">
    <property type="component" value="Chromosome 3"/>
</dbReference>
<evidence type="ECO:0000313" key="2">
    <source>
        <dbReference type="EMBL" id="KQK00559.1"/>
    </source>
</evidence>
<reference evidence="3" key="3">
    <citation type="submission" date="2018-08" db="UniProtKB">
        <authorList>
            <consortium name="EnsemblPlants"/>
        </authorList>
    </citation>
    <scope>IDENTIFICATION</scope>
    <source>
        <strain evidence="3">cv. Bd21</strain>
    </source>
</reference>
<dbReference type="Gramene" id="KQK00559">
    <property type="protein sequence ID" value="KQK00559"/>
    <property type="gene ID" value="BRADI_3g50273v3"/>
</dbReference>
<keyword evidence="4" id="KW-1185">Reference proteome</keyword>
<dbReference type="InParanoid" id="A0A0Q3FN05"/>
<proteinExistence type="predicted"/>
<dbReference type="EnsemblPlants" id="KQK00559">
    <property type="protein sequence ID" value="KQK00559"/>
    <property type="gene ID" value="BRADI_3g50273v3"/>
</dbReference>
<evidence type="ECO:0000313" key="4">
    <source>
        <dbReference type="Proteomes" id="UP000008810"/>
    </source>
</evidence>
<protein>
    <submittedName>
        <fullName evidence="2 3">Uncharacterized protein</fullName>
    </submittedName>
</protein>
<evidence type="ECO:0000313" key="3">
    <source>
        <dbReference type="EnsemblPlants" id="KQK00559"/>
    </source>
</evidence>
<evidence type="ECO:0000256" key="1">
    <source>
        <dbReference type="SAM" id="MobiDB-lite"/>
    </source>
</evidence>
<dbReference type="EMBL" id="CM000882">
    <property type="protein sequence ID" value="KQK00559.1"/>
    <property type="molecule type" value="Genomic_DNA"/>
</dbReference>
<accession>A0A0Q3FN05</accession>